<evidence type="ECO:0000313" key="3">
    <source>
        <dbReference type="EMBL" id="MFI7262686.1"/>
    </source>
</evidence>
<organism evidence="3 4">
    <name type="scientific">Micromonospora maritima</name>
    <dbReference type="NCBI Taxonomy" id="986711"/>
    <lineage>
        <taxon>Bacteria</taxon>
        <taxon>Bacillati</taxon>
        <taxon>Actinomycetota</taxon>
        <taxon>Actinomycetes</taxon>
        <taxon>Micromonosporales</taxon>
        <taxon>Micromonosporaceae</taxon>
        <taxon>Micromonospora</taxon>
    </lineage>
</organism>
<dbReference type="EMBL" id="JBITLE010000003">
    <property type="protein sequence ID" value="MFI7262686.1"/>
    <property type="molecule type" value="Genomic_DNA"/>
</dbReference>
<feature type="region of interest" description="Disordered" evidence="1">
    <location>
        <begin position="23"/>
        <end position="83"/>
    </location>
</feature>
<accession>A0ABW7ZIK5</accession>
<feature type="chain" id="PRO_5046009638" evidence="2">
    <location>
        <begin position="31"/>
        <end position="371"/>
    </location>
</feature>
<dbReference type="RefSeq" id="WP_396768704.1">
    <property type="nucleotide sequence ID" value="NZ_JBITLA010000003.1"/>
</dbReference>
<protein>
    <submittedName>
        <fullName evidence="3">Uncharacterized protein</fullName>
    </submittedName>
</protein>
<proteinExistence type="predicted"/>
<dbReference type="PROSITE" id="PS51257">
    <property type="entry name" value="PROKAR_LIPOPROTEIN"/>
    <property type="match status" value="1"/>
</dbReference>
<feature type="signal peptide" evidence="2">
    <location>
        <begin position="1"/>
        <end position="30"/>
    </location>
</feature>
<evidence type="ECO:0000313" key="4">
    <source>
        <dbReference type="Proteomes" id="UP001612812"/>
    </source>
</evidence>
<name>A0ABW7ZIK5_9ACTN</name>
<feature type="compositionally biased region" description="Low complexity" evidence="1">
    <location>
        <begin position="29"/>
        <end position="72"/>
    </location>
</feature>
<gene>
    <name evidence="3" type="ORF">ACIBP4_10350</name>
</gene>
<sequence length="371" mass="38001">MLRLRPRRAAVVAVLALVTAGCSTSGSDPAASGEGAPGTAPSGTATSSAAPGVTVPPGAAATTSATSPVPAARAGIGARPSAGAGPCPVFPADNVWHADVSRLPVHARSAAMVGAIGAGATVHADFGSGTWEGAPIGIPVTVVPAGQRRVPVTFGYADESDPGPYPIPPDAKVEGGPSGTGDRHVIVWDRSACRAYELFDAHRSGAGWRAGSGAVFDLRSNRMRRAGWTSADAAGLSVLAGLVRYDEVSAGRIDHAIRVTVPRTRTGWTWPASHSASSATDPSLPQLGQRLRLKRSVDLSGLPRQARIVAEAMRRHGLIVADHGSAWFISGAPDPRWDNDALHALDRLRGSDFEVVDAAGLMADPASAATR</sequence>
<keyword evidence="4" id="KW-1185">Reference proteome</keyword>
<reference evidence="3 4" key="1">
    <citation type="submission" date="2024-10" db="EMBL/GenBank/DDBJ databases">
        <title>The Natural Products Discovery Center: Release of the First 8490 Sequenced Strains for Exploring Actinobacteria Biosynthetic Diversity.</title>
        <authorList>
            <person name="Kalkreuter E."/>
            <person name="Kautsar S.A."/>
            <person name="Yang D."/>
            <person name="Bader C.D."/>
            <person name="Teijaro C.N."/>
            <person name="Fluegel L."/>
            <person name="Davis C.M."/>
            <person name="Simpson J.R."/>
            <person name="Lauterbach L."/>
            <person name="Steele A.D."/>
            <person name="Gui C."/>
            <person name="Meng S."/>
            <person name="Li G."/>
            <person name="Viehrig K."/>
            <person name="Ye F."/>
            <person name="Su P."/>
            <person name="Kiefer A.F."/>
            <person name="Nichols A."/>
            <person name="Cepeda A.J."/>
            <person name="Yan W."/>
            <person name="Fan B."/>
            <person name="Jiang Y."/>
            <person name="Adhikari A."/>
            <person name="Zheng C.-J."/>
            <person name="Schuster L."/>
            <person name="Cowan T.M."/>
            <person name="Smanski M.J."/>
            <person name="Chevrette M.G."/>
            <person name="De Carvalho L.P.S."/>
            <person name="Shen B."/>
        </authorList>
    </citation>
    <scope>NUCLEOTIDE SEQUENCE [LARGE SCALE GENOMIC DNA]</scope>
    <source>
        <strain evidence="3 4">NPDC049845</strain>
    </source>
</reference>
<evidence type="ECO:0000256" key="2">
    <source>
        <dbReference type="SAM" id="SignalP"/>
    </source>
</evidence>
<evidence type="ECO:0000256" key="1">
    <source>
        <dbReference type="SAM" id="MobiDB-lite"/>
    </source>
</evidence>
<keyword evidence="2" id="KW-0732">Signal</keyword>
<dbReference type="Proteomes" id="UP001612812">
    <property type="component" value="Unassembled WGS sequence"/>
</dbReference>
<comment type="caution">
    <text evidence="3">The sequence shown here is derived from an EMBL/GenBank/DDBJ whole genome shotgun (WGS) entry which is preliminary data.</text>
</comment>